<keyword evidence="4 9" id="KW-0132">Cell division</keyword>
<dbReference type="GO" id="GO:0043093">
    <property type="term" value="P:FtsZ-dependent cytokinesis"/>
    <property type="evidence" value="ECO:0007669"/>
    <property type="project" value="UniProtKB-UniRule"/>
</dbReference>
<keyword evidence="5 9" id="KW-0812">Transmembrane</keyword>
<comment type="caution">
    <text evidence="12">The sequence shown here is derived from an EMBL/GenBank/DDBJ whole genome shotgun (WGS) entry which is preliminary data.</text>
</comment>
<dbReference type="InterPro" id="IPR034746">
    <property type="entry name" value="POTRA"/>
</dbReference>
<protein>
    <recommendedName>
        <fullName evidence="9">Cell division protein FtsQ</fullName>
    </recommendedName>
</protein>
<dbReference type="Gene3D" id="3.10.20.310">
    <property type="entry name" value="membrane protein fhac"/>
    <property type="match status" value="1"/>
</dbReference>
<dbReference type="RefSeq" id="WP_150022318.1">
    <property type="nucleotide sequence ID" value="NZ_VWOJ01000001.1"/>
</dbReference>
<feature type="transmembrane region" description="Helical" evidence="9">
    <location>
        <begin position="52"/>
        <end position="75"/>
    </location>
</feature>
<evidence type="ECO:0000256" key="5">
    <source>
        <dbReference type="ARBA" id="ARBA00022692"/>
    </source>
</evidence>
<dbReference type="PANTHER" id="PTHR35851:SF1">
    <property type="entry name" value="CELL DIVISION PROTEIN FTSQ"/>
    <property type="match status" value="1"/>
</dbReference>
<dbReference type="HAMAP" id="MF_00911">
    <property type="entry name" value="FtsQ_subfam"/>
    <property type="match status" value="1"/>
</dbReference>
<evidence type="ECO:0000256" key="7">
    <source>
        <dbReference type="ARBA" id="ARBA00023136"/>
    </source>
</evidence>
<feature type="region of interest" description="Disordered" evidence="10">
    <location>
        <begin position="1"/>
        <end position="31"/>
    </location>
</feature>
<dbReference type="GO" id="GO:0090529">
    <property type="term" value="P:cell septum assembly"/>
    <property type="evidence" value="ECO:0007669"/>
    <property type="project" value="InterPro"/>
</dbReference>
<evidence type="ECO:0000256" key="4">
    <source>
        <dbReference type="ARBA" id="ARBA00022618"/>
    </source>
</evidence>
<keyword evidence="8 9" id="KW-0131">Cell cycle</keyword>
<keyword evidence="2 9" id="KW-1003">Cell membrane</keyword>
<gene>
    <name evidence="9" type="primary">ftsQ</name>
    <name evidence="12" type="ORF">F1654_04720</name>
</gene>
<evidence type="ECO:0000256" key="6">
    <source>
        <dbReference type="ARBA" id="ARBA00022989"/>
    </source>
</evidence>
<evidence type="ECO:0000313" key="12">
    <source>
        <dbReference type="EMBL" id="KAA5805286.1"/>
    </source>
</evidence>
<accession>A0A5M6ZKD2</accession>
<dbReference type="InterPro" id="IPR005548">
    <property type="entry name" value="Cell_div_FtsQ/DivIB_C"/>
</dbReference>
<dbReference type="InterPro" id="IPR026579">
    <property type="entry name" value="FtsQ"/>
</dbReference>
<dbReference type="Pfam" id="PF03799">
    <property type="entry name" value="FtsQ_DivIB_C"/>
    <property type="match status" value="1"/>
</dbReference>
<evidence type="ECO:0000259" key="11">
    <source>
        <dbReference type="PROSITE" id="PS51779"/>
    </source>
</evidence>
<dbReference type="AlphaFoldDB" id="A0A5M6ZKD2"/>
<evidence type="ECO:0000256" key="9">
    <source>
        <dbReference type="HAMAP-Rule" id="MF_00911"/>
    </source>
</evidence>
<feature type="compositionally biased region" description="Basic residues" evidence="10">
    <location>
        <begin position="13"/>
        <end position="24"/>
    </location>
</feature>
<evidence type="ECO:0000256" key="1">
    <source>
        <dbReference type="ARBA" id="ARBA00004370"/>
    </source>
</evidence>
<feature type="domain" description="POTRA" evidence="11">
    <location>
        <begin position="98"/>
        <end position="166"/>
    </location>
</feature>
<dbReference type="GO" id="GO:0005886">
    <property type="term" value="C:plasma membrane"/>
    <property type="evidence" value="ECO:0007669"/>
    <property type="project" value="UniProtKB-SubCell"/>
</dbReference>
<keyword evidence="7 9" id="KW-0472">Membrane</keyword>
<evidence type="ECO:0000256" key="8">
    <source>
        <dbReference type="ARBA" id="ARBA00023306"/>
    </source>
</evidence>
<organism evidence="12 13">
    <name type="scientific">Alkalicaulis satelles</name>
    <dbReference type="NCBI Taxonomy" id="2609175"/>
    <lineage>
        <taxon>Bacteria</taxon>
        <taxon>Pseudomonadati</taxon>
        <taxon>Pseudomonadota</taxon>
        <taxon>Alphaproteobacteria</taxon>
        <taxon>Maricaulales</taxon>
        <taxon>Maricaulaceae</taxon>
        <taxon>Alkalicaulis</taxon>
    </lineage>
</organism>
<evidence type="ECO:0000256" key="10">
    <source>
        <dbReference type="SAM" id="MobiDB-lite"/>
    </source>
</evidence>
<proteinExistence type="inferred from homology"/>
<evidence type="ECO:0000256" key="2">
    <source>
        <dbReference type="ARBA" id="ARBA00022475"/>
    </source>
</evidence>
<reference evidence="12 13" key="1">
    <citation type="submission" date="2019-09" db="EMBL/GenBank/DDBJ databases">
        <authorList>
            <person name="Kevbrin V."/>
            <person name="Grouzdev D.S."/>
        </authorList>
    </citation>
    <scope>NUCLEOTIDE SEQUENCE [LARGE SCALE GENOMIC DNA]</scope>
    <source>
        <strain evidence="12 13">G-192</strain>
    </source>
</reference>
<keyword evidence="6 9" id="KW-1133">Transmembrane helix</keyword>
<dbReference type="Proteomes" id="UP000325122">
    <property type="component" value="Unassembled WGS sequence"/>
</dbReference>
<comment type="subcellular location">
    <subcellularLocation>
        <location evidence="9">Cell inner membrane</location>
        <topology evidence="9">Single-pass type II membrane protein</topology>
    </subcellularLocation>
    <subcellularLocation>
        <location evidence="1">Membrane</location>
    </subcellularLocation>
    <text evidence="9">Localizes to the division septum.</text>
</comment>
<keyword evidence="3 9" id="KW-0997">Cell inner membrane</keyword>
<evidence type="ECO:0000313" key="13">
    <source>
        <dbReference type="Proteomes" id="UP000325122"/>
    </source>
</evidence>
<dbReference type="Pfam" id="PF08478">
    <property type="entry name" value="POTRA_1"/>
    <property type="match status" value="1"/>
</dbReference>
<name>A0A5M6ZKD2_9PROT</name>
<dbReference type="EMBL" id="VWOJ01000001">
    <property type="protein sequence ID" value="KAA5805286.1"/>
    <property type="molecule type" value="Genomic_DNA"/>
</dbReference>
<sequence length="304" mass="32605">MPKVERAKASGAGRKRRASPRRTPVRTPPAGRMKLSHWLSARLRAARRRASYALRLAAMTGAVIAVGALAVMAALGRLGDVGAGLQDWYEARLGDAGYQAGWVDVSGASRVEAADIAALIGAQPGTGMIGIDPHAARAALEELSWVDSASVLRLWPDRIGVIITEREPFALWQHNQRHHVIDRSGVVIEAADPADFADLPIVIGDGAPGEAARLMALMALHPEIEARTTHRVRVGARRWSLRLESGGEVLLPEADPAGALAHLSMMHAERGVLDYDAQIIDLRVEGEMVLRPWPERTASGGRGA</sequence>
<dbReference type="GO" id="GO:0032153">
    <property type="term" value="C:cell division site"/>
    <property type="evidence" value="ECO:0007669"/>
    <property type="project" value="UniProtKB-UniRule"/>
</dbReference>
<evidence type="ECO:0000256" key="3">
    <source>
        <dbReference type="ARBA" id="ARBA00022519"/>
    </source>
</evidence>
<dbReference type="InterPro" id="IPR013685">
    <property type="entry name" value="POTRA_FtsQ_type"/>
</dbReference>
<dbReference type="PROSITE" id="PS51779">
    <property type="entry name" value="POTRA"/>
    <property type="match status" value="1"/>
</dbReference>
<comment type="similarity">
    <text evidence="9">Belongs to the FtsQ/DivIB family. FtsQ subfamily.</text>
</comment>
<keyword evidence="13" id="KW-1185">Reference proteome</keyword>
<comment type="function">
    <text evidence="9">Essential cell division protein.</text>
</comment>
<dbReference type="PANTHER" id="PTHR35851">
    <property type="entry name" value="CELL DIVISION PROTEIN FTSQ"/>
    <property type="match status" value="1"/>
</dbReference>